<comment type="caution">
    <text evidence="1">The sequence shown here is derived from an EMBL/GenBank/DDBJ whole genome shotgun (WGS) entry which is preliminary data.</text>
</comment>
<proteinExistence type="predicted"/>
<sequence>MVQFSKRVNINKFNGLQVRMTFKKRWLLYEIIDKNPRLTIDELHQKVKWTRKKITRYANKLVRDKIVLQPKYSPTPFKNLINWVEMKYTKKPRD</sequence>
<dbReference type="EMBL" id="LAZR01003677">
    <property type="protein sequence ID" value="KKN15785.1"/>
    <property type="molecule type" value="Genomic_DNA"/>
</dbReference>
<protein>
    <recommendedName>
        <fullName evidence="2">Winged helix-turn-helix domain-containing protein</fullName>
    </recommendedName>
</protein>
<organism evidence="1">
    <name type="scientific">marine sediment metagenome</name>
    <dbReference type="NCBI Taxonomy" id="412755"/>
    <lineage>
        <taxon>unclassified sequences</taxon>
        <taxon>metagenomes</taxon>
        <taxon>ecological metagenomes</taxon>
    </lineage>
</organism>
<dbReference type="AlphaFoldDB" id="A0A0F9N8C0"/>
<dbReference type="Gene3D" id="1.10.10.10">
    <property type="entry name" value="Winged helix-like DNA-binding domain superfamily/Winged helix DNA-binding domain"/>
    <property type="match status" value="1"/>
</dbReference>
<accession>A0A0F9N8C0</accession>
<evidence type="ECO:0008006" key="2">
    <source>
        <dbReference type="Google" id="ProtNLM"/>
    </source>
</evidence>
<reference evidence="1" key="1">
    <citation type="journal article" date="2015" name="Nature">
        <title>Complex archaea that bridge the gap between prokaryotes and eukaryotes.</title>
        <authorList>
            <person name="Spang A."/>
            <person name="Saw J.H."/>
            <person name="Jorgensen S.L."/>
            <person name="Zaremba-Niedzwiedzka K."/>
            <person name="Martijn J."/>
            <person name="Lind A.E."/>
            <person name="van Eijk R."/>
            <person name="Schleper C."/>
            <person name="Guy L."/>
            <person name="Ettema T.J."/>
        </authorList>
    </citation>
    <scope>NUCLEOTIDE SEQUENCE</scope>
</reference>
<evidence type="ECO:0000313" key="1">
    <source>
        <dbReference type="EMBL" id="KKN15785.1"/>
    </source>
</evidence>
<dbReference type="SUPFAM" id="SSF46785">
    <property type="entry name" value="Winged helix' DNA-binding domain"/>
    <property type="match status" value="1"/>
</dbReference>
<name>A0A0F9N8C0_9ZZZZ</name>
<gene>
    <name evidence="1" type="ORF">LCGC14_0982470</name>
</gene>
<dbReference type="Pfam" id="PF13412">
    <property type="entry name" value="HTH_24"/>
    <property type="match status" value="1"/>
</dbReference>
<dbReference type="InterPro" id="IPR036388">
    <property type="entry name" value="WH-like_DNA-bd_sf"/>
</dbReference>
<dbReference type="InterPro" id="IPR036390">
    <property type="entry name" value="WH_DNA-bd_sf"/>
</dbReference>